<proteinExistence type="predicted"/>
<keyword evidence="2" id="KW-1185">Reference proteome</keyword>
<reference evidence="2" key="1">
    <citation type="submission" date="2017-04" db="EMBL/GenBank/DDBJ databases">
        <title>Genome evolution of the luminous symbionts of deep sea anglerfish.</title>
        <authorList>
            <person name="Hendry T.A."/>
        </authorList>
    </citation>
    <scope>NUCLEOTIDE SEQUENCE [LARGE SCALE GENOMIC DNA]</scope>
</reference>
<dbReference type="EMBL" id="NBYY01000011">
    <property type="protein sequence ID" value="PCS23113.1"/>
    <property type="molecule type" value="Genomic_DNA"/>
</dbReference>
<evidence type="ECO:0000313" key="1">
    <source>
        <dbReference type="EMBL" id="PCS23113.1"/>
    </source>
</evidence>
<dbReference type="AlphaFoldDB" id="A0A2A5T4M8"/>
<name>A0A2A5T4M8_9GAMM</name>
<comment type="caution">
    <text evidence="1">The sequence shown here is derived from an EMBL/GenBank/DDBJ whole genome shotgun (WGS) entry which is preliminary data.</text>
</comment>
<organism evidence="1 2">
    <name type="scientific">Candidatus Enterovibrio escicola</name>
    <dbReference type="NCBI Taxonomy" id="1927127"/>
    <lineage>
        <taxon>Bacteria</taxon>
        <taxon>Pseudomonadati</taxon>
        <taxon>Pseudomonadota</taxon>
        <taxon>Gammaproteobacteria</taxon>
        <taxon>Vibrionales</taxon>
        <taxon>Vibrionaceae</taxon>
        <taxon>Enterovibrio</taxon>
    </lineage>
</organism>
<protein>
    <submittedName>
        <fullName evidence="1">Uncharacterized protein</fullName>
    </submittedName>
</protein>
<gene>
    <name evidence="1" type="ORF">BTN49_1108</name>
</gene>
<accession>A0A2A5T4M8</accession>
<dbReference type="Proteomes" id="UP000219020">
    <property type="component" value="Unassembled WGS sequence"/>
</dbReference>
<evidence type="ECO:0000313" key="2">
    <source>
        <dbReference type="Proteomes" id="UP000219020"/>
    </source>
</evidence>
<sequence>MMVKGIVKLTLRVIMLLSQFGFYVDERPSKIPCIHLH</sequence>